<dbReference type="PATRIC" id="fig|1618422.5.peg.1061"/>
<dbReference type="GO" id="GO:0004386">
    <property type="term" value="F:helicase activity"/>
    <property type="evidence" value="ECO:0007669"/>
    <property type="project" value="UniProtKB-KW"/>
</dbReference>
<dbReference type="Gene3D" id="3.20.20.140">
    <property type="entry name" value="Metal-dependent hydrolases"/>
    <property type="match status" value="1"/>
</dbReference>
<accession>A0A0G0JFZ6</accession>
<protein>
    <submittedName>
        <fullName evidence="1">And RNA helicase protein</fullName>
    </submittedName>
</protein>
<name>A0A0G0JFZ6_9BACT</name>
<keyword evidence="1" id="KW-0347">Helicase</keyword>
<comment type="caution">
    <text evidence="1">The sequence shown here is derived from an EMBL/GenBank/DDBJ whole genome shotgun (WGS) entry which is preliminary data.</text>
</comment>
<organism evidence="1 2">
    <name type="scientific">Candidatus Daviesbacteria bacterium GW2011_GWA2_38_24</name>
    <dbReference type="NCBI Taxonomy" id="1618422"/>
    <lineage>
        <taxon>Bacteria</taxon>
        <taxon>Candidatus Daviesiibacteriota</taxon>
    </lineage>
</organism>
<proteinExistence type="predicted"/>
<keyword evidence="1" id="KW-0067">ATP-binding</keyword>
<sequence>MPYVADLHIHSRFSRACSQEINIPNLSKWAKFKGIDLIGTGDFLHPMWFAELKKYLKEGASGIHDFEGTKFLLTNEISCIYSDKGKTRRIHIVVLMPSFDSVDRLQKEFLGRKINISSDGRPIVGLSAKELCEMIWSIEKKAVIIPAHIWTPWFSLYGSESGYDFFKECFEELSDKIFAIETGLSSEPAMNWRIADLDNKSIVSFSDAHSLPKIGREVTIFKGNLSYDELVDDLKKQNLVGTIEFFPEEGKYHYSGHRNCGVVYSAEELSKKGDICPVCKKRLTVGVMTRVQDLAVRTEKDLKLINENGVIKSQAFPERPGFRMLVQLQEIIAQALSTSVGTQKVKAIYEKLVTNVDTELKILTKTPLDLISMVAGEKIAEGIDQVRQGKLTIKPGYDNTYGVVKIWDENEEEESARKQVGLFS</sequence>
<dbReference type="CDD" id="cd19067">
    <property type="entry name" value="PfuEndoQ-like"/>
    <property type="match status" value="1"/>
</dbReference>
<dbReference type="InterPro" id="IPR016195">
    <property type="entry name" value="Pol/histidinol_Pase-like"/>
</dbReference>
<dbReference type="EMBL" id="LBUP01000009">
    <property type="protein sequence ID" value="KKQ65637.1"/>
    <property type="molecule type" value="Genomic_DNA"/>
</dbReference>
<evidence type="ECO:0000313" key="2">
    <source>
        <dbReference type="Proteomes" id="UP000034235"/>
    </source>
</evidence>
<reference evidence="1 2" key="1">
    <citation type="journal article" date="2015" name="Nature">
        <title>rRNA introns, odd ribosomes, and small enigmatic genomes across a large radiation of phyla.</title>
        <authorList>
            <person name="Brown C.T."/>
            <person name="Hug L.A."/>
            <person name="Thomas B.C."/>
            <person name="Sharon I."/>
            <person name="Castelle C.J."/>
            <person name="Singh A."/>
            <person name="Wilkins M.J."/>
            <person name="Williams K.H."/>
            <person name="Banfield J.F."/>
        </authorList>
    </citation>
    <scope>NUCLEOTIDE SEQUENCE [LARGE SCALE GENOMIC DNA]</scope>
</reference>
<dbReference type="SUPFAM" id="SSF89550">
    <property type="entry name" value="PHP domain-like"/>
    <property type="match status" value="1"/>
</dbReference>
<dbReference type="PANTHER" id="PTHR40084">
    <property type="entry name" value="PHOSPHOHYDROLASE, PHP FAMILY"/>
    <property type="match status" value="1"/>
</dbReference>
<dbReference type="PANTHER" id="PTHR40084:SF1">
    <property type="entry name" value="PHOSPHOTRANSFERASE"/>
    <property type="match status" value="1"/>
</dbReference>
<dbReference type="Proteomes" id="UP000034235">
    <property type="component" value="Unassembled WGS sequence"/>
</dbReference>
<evidence type="ECO:0000313" key="1">
    <source>
        <dbReference type="EMBL" id="KKQ65637.1"/>
    </source>
</evidence>
<gene>
    <name evidence="1" type="ORF">US86_C0009G0005</name>
</gene>
<keyword evidence="1" id="KW-0378">Hydrolase</keyword>
<keyword evidence="1" id="KW-0547">Nucleotide-binding</keyword>
<dbReference type="AlphaFoldDB" id="A0A0G0JFZ6"/>